<dbReference type="Proteomes" id="UP000050795">
    <property type="component" value="Unassembled WGS sequence"/>
</dbReference>
<accession>A0AA85JEA0</accession>
<dbReference type="Gene3D" id="1.10.238.10">
    <property type="entry name" value="EF-hand"/>
    <property type="match status" value="5"/>
</dbReference>
<dbReference type="PANTHER" id="PTHR20875:SF0">
    <property type="entry name" value="GH12158P"/>
    <property type="match status" value="1"/>
</dbReference>
<evidence type="ECO:0008006" key="3">
    <source>
        <dbReference type="Google" id="ProtNLM"/>
    </source>
</evidence>
<sequence length="1010" mass="117614">MAVDAVQNVENYIRDIAKDRKCRFSENFLDFDNLRSGRVTASQFFRILRNLIGVPLEKPQEDLILRKYGINGNKDVNWREFVRAVEGKFNENDFSLPPELKVLHTIESPNLGTKSYHQLPGDEKFDYIRPLLSRINQFIEQQGYIIRECYRQYDIHNMGIVTESQFFRGFPGPKDISDEEIMALVQRYRSLTSPGFVDYMAFERDLRMVDSNEKLSVEGIPPTDNVYCTSQRLMCLFLFDKHLILMEEKATRLTTSFYYRIVNSSFYLQKKETEYIYRKEELYNPSQSMIVDRIKFAVRNRGIRVMEFFVDYDKLRHNEVTEHQFICALLSAVGKEAQLSRGEVQMLANYYRSKRDPQMINYREFCREIDSPFHTLDLEKDPLKRISMPSTGALSKALCVLSPEEEDRVSKLLEEIKSKVREKRILTYPYFRDYDFGTGFSRSISCTQFERVLHFLGLDVGKEDCRRLCRKFADVEKTGVNYSAFCQTVDEWYTAAAPVDMNADNPGDVNFENLNFDETINIPKIGDTRCGRNAVRRDWYSTVIPLIHSAGDKWPVEVLLDRIRHLVLTNRIQLKPWFHDFDQLRTGYVTRSQFERCLTAAGLTRTGLHDLTPAQINVLTNNYVSSSDPNMVNWINFVNDIDTVFTIPELEKQPLTRVLPQETFIQPKPGTADWSTATEEMIKNYESGMAAIRRKANERRMLLLPDFAAFDPIHRGLVTTNNFRQLVSMFGFSLSPGEIDAIIARYANDDGFNYLSFLNHLCPPTEEDNEYKYPQRLECLQKTNILGKTRVEMEPVLRDAEGVMDKLKAEVYRRRLRLSEWFRDHDKLNHGYLPRITFRRCLGVLNLQIGETNLSVLEDRYKGPLPETIDWREFVADIETIFQTPNLEKDPLIEPGVYRPDSPVAQNYLTAELAKTAADAIVKIQARVRERRLQLATLFGDFDQTHRMTVSQSQFRRVLMTLGLGDLLTEREWTALYCKYRHQLGVTDNINYLAFADDVYRGAGIEPRMP</sequence>
<reference evidence="1" key="1">
    <citation type="submission" date="2022-06" db="EMBL/GenBank/DDBJ databases">
        <authorList>
            <person name="Berger JAMES D."/>
            <person name="Berger JAMES D."/>
        </authorList>
    </citation>
    <scope>NUCLEOTIDE SEQUENCE [LARGE SCALE GENOMIC DNA]</scope>
</reference>
<evidence type="ECO:0000313" key="2">
    <source>
        <dbReference type="WBParaSite" id="TREG1_24990.1"/>
    </source>
</evidence>
<dbReference type="AlphaFoldDB" id="A0AA85JEA0"/>
<dbReference type="InterPro" id="IPR011992">
    <property type="entry name" value="EF-hand-dom_pair"/>
</dbReference>
<protein>
    <recommendedName>
        <fullName evidence="3">EF-hand domain-containing protein</fullName>
    </recommendedName>
</protein>
<organism evidence="1 2">
    <name type="scientific">Trichobilharzia regenti</name>
    <name type="common">Nasal bird schistosome</name>
    <dbReference type="NCBI Taxonomy" id="157069"/>
    <lineage>
        <taxon>Eukaryota</taxon>
        <taxon>Metazoa</taxon>
        <taxon>Spiralia</taxon>
        <taxon>Lophotrochozoa</taxon>
        <taxon>Platyhelminthes</taxon>
        <taxon>Trematoda</taxon>
        <taxon>Digenea</taxon>
        <taxon>Strigeidida</taxon>
        <taxon>Schistosomatoidea</taxon>
        <taxon>Schistosomatidae</taxon>
        <taxon>Trichobilharzia</taxon>
    </lineage>
</organism>
<proteinExistence type="predicted"/>
<keyword evidence="1" id="KW-1185">Reference proteome</keyword>
<dbReference type="InterPro" id="IPR052603">
    <property type="entry name" value="EFCB6"/>
</dbReference>
<dbReference type="SUPFAM" id="SSF47473">
    <property type="entry name" value="EF-hand"/>
    <property type="match status" value="4"/>
</dbReference>
<dbReference type="WBParaSite" id="TREG1_24990.1">
    <property type="protein sequence ID" value="TREG1_24990.1"/>
    <property type="gene ID" value="TREG1_24990"/>
</dbReference>
<evidence type="ECO:0000313" key="1">
    <source>
        <dbReference type="Proteomes" id="UP000050795"/>
    </source>
</evidence>
<name>A0AA85JEA0_TRIRE</name>
<dbReference type="PANTHER" id="PTHR20875">
    <property type="entry name" value="EF-HAND CALCIUM-BINDING DOMAIN-CONTAINING PROTEIN 6-RELATED"/>
    <property type="match status" value="1"/>
</dbReference>
<reference evidence="2" key="2">
    <citation type="submission" date="2023-11" db="UniProtKB">
        <authorList>
            <consortium name="WormBaseParasite"/>
        </authorList>
    </citation>
    <scope>IDENTIFICATION</scope>
</reference>